<dbReference type="GO" id="GO:0007165">
    <property type="term" value="P:signal transduction"/>
    <property type="evidence" value="ECO:0007669"/>
    <property type="project" value="UniProtKB-KW"/>
</dbReference>
<dbReference type="Pfam" id="PF00015">
    <property type="entry name" value="MCPsignal"/>
    <property type="match status" value="1"/>
</dbReference>
<evidence type="ECO:0000256" key="4">
    <source>
        <dbReference type="SAM" id="Coils"/>
    </source>
</evidence>
<feature type="coiled-coil region" evidence="4">
    <location>
        <begin position="508"/>
        <end position="535"/>
    </location>
</feature>
<reference evidence="8" key="2">
    <citation type="journal article" date="2024" name="Nature">
        <title>Anoxygenic phototroph of the Chloroflexota uses a type I reaction centre.</title>
        <authorList>
            <person name="Tsuji J.M."/>
            <person name="Shaw N.A."/>
            <person name="Nagashima S."/>
            <person name="Venkiteswaran J.J."/>
            <person name="Schiff S.L."/>
            <person name="Watanabe T."/>
            <person name="Fukui M."/>
            <person name="Hanada S."/>
            <person name="Tank M."/>
            <person name="Neufeld J.D."/>
        </authorList>
    </citation>
    <scope>NUCLEOTIDE SEQUENCE</scope>
    <source>
        <strain evidence="8">L227-S17</strain>
    </source>
</reference>
<evidence type="ECO:0000313" key="7">
    <source>
        <dbReference type="EMBL" id="NWJ45346.1"/>
    </source>
</evidence>
<keyword evidence="5" id="KW-0472">Membrane</keyword>
<evidence type="ECO:0000259" key="6">
    <source>
        <dbReference type="PROSITE" id="PS50111"/>
    </source>
</evidence>
<evidence type="ECO:0000256" key="3">
    <source>
        <dbReference type="PROSITE-ProRule" id="PRU00284"/>
    </source>
</evidence>
<feature type="transmembrane region" description="Helical" evidence="5">
    <location>
        <begin position="12"/>
        <end position="32"/>
    </location>
</feature>
<protein>
    <submittedName>
        <fullName evidence="8">Methyl-accepting chemotaxis protein</fullName>
    </submittedName>
</protein>
<gene>
    <name evidence="7" type="ORF">HXX08_05645</name>
    <name evidence="8" type="ORF">OZ401_000477</name>
</gene>
<dbReference type="AlphaFoldDB" id="A0A8T7M2K2"/>
<dbReference type="GO" id="GO:0004888">
    <property type="term" value="F:transmembrane signaling receptor activity"/>
    <property type="evidence" value="ECO:0007669"/>
    <property type="project" value="InterPro"/>
</dbReference>
<evidence type="ECO:0000313" key="9">
    <source>
        <dbReference type="Proteomes" id="UP000521676"/>
    </source>
</evidence>
<dbReference type="GO" id="GO:0016020">
    <property type="term" value="C:membrane"/>
    <property type="evidence" value="ECO:0007669"/>
    <property type="project" value="InterPro"/>
</dbReference>
<feature type="transmembrane region" description="Helical" evidence="5">
    <location>
        <begin position="90"/>
        <end position="110"/>
    </location>
</feature>
<dbReference type="GO" id="GO:0006935">
    <property type="term" value="P:chemotaxis"/>
    <property type="evidence" value="ECO:0007669"/>
    <property type="project" value="InterPro"/>
</dbReference>
<keyword evidence="4" id="KW-0175">Coiled coil</keyword>
<dbReference type="PANTHER" id="PTHR32089">
    <property type="entry name" value="METHYL-ACCEPTING CHEMOTAXIS PROTEIN MCPB"/>
    <property type="match status" value="1"/>
</dbReference>
<evidence type="ECO:0000313" key="10">
    <source>
        <dbReference type="Proteomes" id="UP001431572"/>
    </source>
</evidence>
<dbReference type="InterPro" id="IPR004089">
    <property type="entry name" value="MCPsignal_dom"/>
</dbReference>
<keyword evidence="10" id="KW-1185">Reference proteome</keyword>
<comment type="similarity">
    <text evidence="2">Belongs to the methyl-accepting chemotaxis (MCP) protein family.</text>
</comment>
<reference evidence="7 9" key="1">
    <citation type="submission" date="2020-06" db="EMBL/GenBank/DDBJ databases">
        <title>Anoxygenic phototrophic Chloroflexota member uses a Type I reaction center.</title>
        <authorList>
            <person name="Tsuji J.M."/>
            <person name="Shaw N.A."/>
            <person name="Nagashima S."/>
            <person name="Venkiteswaran J."/>
            <person name="Schiff S.L."/>
            <person name="Hanada S."/>
            <person name="Tank M."/>
            <person name="Neufeld J.D."/>
        </authorList>
    </citation>
    <scope>NUCLEOTIDE SEQUENCE [LARGE SCALE GENOMIC DNA]</scope>
    <source>
        <strain evidence="7">L227-S17</strain>
    </source>
</reference>
<feature type="transmembrane region" description="Helical" evidence="5">
    <location>
        <begin position="191"/>
        <end position="212"/>
    </location>
</feature>
<dbReference type="Proteomes" id="UP001431572">
    <property type="component" value="Chromosome 1"/>
</dbReference>
<dbReference type="EMBL" id="CP128399">
    <property type="protein sequence ID" value="WJW67219.1"/>
    <property type="molecule type" value="Genomic_DNA"/>
</dbReference>
<evidence type="ECO:0000256" key="2">
    <source>
        <dbReference type="ARBA" id="ARBA00029447"/>
    </source>
</evidence>
<evidence type="ECO:0000313" key="8">
    <source>
        <dbReference type="EMBL" id="WJW67219.1"/>
    </source>
</evidence>
<dbReference type="EMBL" id="JACATZ010000001">
    <property type="protein sequence ID" value="NWJ45346.1"/>
    <property type="molecule type" value="Genomic_DNA"/>
</dbReference>
<keyword evidence="1 3" id="KW-0807">Transducer</keyword>
<dbReference type="InterPro" id="IPR004090">
    <property type="entry name" value="Chemotax_Me-accpt_rcpt"/>
</dbReference>
<organism evidence="7 9">
    <name type="scientific">Candidatus Chlorohelix allophototropha</name>
    <dbReference type="NCBI Taxonomy" id="3003348"/>
    <lineage>
        <taxon>Bacteria</taxon>
        <taxon>Bacillati</taxon>
        <taxon>Chloroflexota</taxon>
        <taxon>Chloroflexia</taxon>
        <taxon>Candidatus Chloroheliales</taxon>
        <taxon>Candidatus Chloroheliaceae</taxon>
        <taxon>Candidatus Chlorohelix</taxon>
    </lineage>
</organism>
<dbReference type="PROSITE" id="PS50111">
    <property type="entry name" value="CHEMOTAXIS_TRANSDUC_2"/>
    <property type="match status" value="1"/>
</dbReference>
<keyword evidence="5" id="KW-0812">Transmembrane</keyword>
<feature type="transmembrane region" description="Helical" evidence="5">
    <location>
        <begin position="218"/>
        <end position="239"/>
    </location>
</feature>
<dbReference type="PRINTS" id="PR00260">
    <property type="entry name" value="CHEMTRNSDUCR"/>
</dbReference>
<proteinExistence type="inferred from homology"/>
<name>A0A8T7M2K2_9CHLR</name>
<dbReference type="Proteomes" id="UP000521676">
    <property type="component" value="Unassembled WGS sequence"/>
</dbReference>
<evidence type="ECO:0000256" key="1">
    <source>
        <dbReference type="ARBA" id="ARBA00023224"/>
    </source>
</evidence>
<feature type="domain" description="Methyl-accepting transducer" evidence="6">
    <location>
        <begin position="269"/>
        <end position="505"/>
    </location>
</feature>
<evidence type="ECO:0000256" key="5">
    <source>
        <dbReference type="SAM" id="Phobius"/>
    </source>
</evidence>
<feature type="transmembrane region" description="Helical" evidence="5">
    <location>
        <begin position="52"/>
        <end position="70"/>
    </location>
</feature>
<feature type="transmembrane region" description="Helical" evidence="5">
    <location>
        <begin position="158"/>
        <end position="179"/>
    </location>
</feature>
<dbReference type="PANTHER" id="PTHR32089:SF112">
    <property type="entry name" value="LYSOZYME-LIKE PROTEIN-RELATED"/>
    <property type="match status" value="1"/>
</dbReference>
<dbReference type="SMART" id="SM00283">
    <property type="entry name" value="MA"/>
    <property type="match status" value="1"/>
</dbReference>
<dbReference type="Gene3D" id="1.10.287.950">
    <property type="entry name" value="Methyl-accepting chemotaxis protein"/>
    <property type="match status" value="1"/>
</dbReference>
<dbReference type="SUPFAM" id="SSF58104">
    <property type="entry name" value="Methyl-accepting chemotaxis protein (MCP) signaling domain"/>
    <property type="match status" value="1"/>
</dbReference>
<accession>A0A8T7M2K2</accession>
<dbReference type="RefSeq" id="WP_341469118.1">
    <property type="nucleotide sequence ID" value="NZ_CP128399.1"/>
</dbReference>
<feature type="transmembrane region" description="Helical" evidence="5">
    <location>
        <begin position="117"/>
        <end position="138"/>
    </location>
</feature>
<keyword evidence="5" id="KW-1133">Transmembrane helix</keyword>
<sequence length="536" mass="58672">MNIPRPQQNVPLLVSQISVATLGLLVILLASIANPSAYDPFTLANFSINSDIIYALLLVVTGWLCNRWLIKMPNGLYASFSMLPIQATFLIYPAAPAAIIVLIPCLLLELFQLKRGLFMAIYTAGIFVLATVAARYIYEGVGGNALVGDLKLNNILAILIAFLMFGLVSELLMSVTTILQGNLPWKNLSERVPYTTLYFGGMLLGSILLAILKFETGIIAFGLACSVAIVLGLILRQYTDTKNLSQQRMEKTRLLNQELERINNARQVAVTQINNTLYILLHLVQEYSGTSQDQQVAMIQITATIEELSRTATQIATSSDQVAKAASATIETTQNGQIAVRDTITAIQEAQVKMQEINIRILDLNQKSELIGDILATINSLSNEIRLLALNATIEASGAGIYGKRFAVVAGEVNELADRSKQAAQEIRRIINDIQYATTSSVRVTAEGLEKMERSVITAKLSEEANLEIIKQVELTAQSAESISSATQQQQHASEQVVSSVYNVTSMLKQNNEKMENVSAAATELEQAMEELLKEK</sequence>